<reference evidence="3" key="1">
    <citation type="journal article" date="2019" name="Int. J. Syst. Evol. Microbiol.">
        <title>The Global Catalogue of Microorganisms (GCM) 10K type strain sequencing project: providing services to taxonomists for standard genome sequencing and annotation.</title>
        <authorList>
            <consortium name="The Broad Institute Genomics Platform"/>
            <consortium name="The Broad Institute Genome Sequencing Center for Infectious Disease"/>
            <person name="Wu L."/>
            <person name="Ma J."/>
        </authorList>
    </citation>
    <scope>NUCLEOTIDE SEQUENCE [LARGE SCALE GENOMIC DNA]</scope>
    <source>
        <strain evidence="3">IBRC-M 10490</strain>
    </source>
</reference>
<evidence type="ECO:0000313" key="3">
    <source>
        <dbReference type="Proteomes" id="UP001595844"/>
    </source>
</evidence>
<comment type="caution">
    <text evidence="2">The sequence shown here is derived from an EMBL/GenBank/DDBJ whole genome shotgun (WGS) entry which is preliminary data.</text>
</comment>
<protein>
    <submittedName>
        <fullName evidence="2">Uncharacterized protein</fullName>
    </submittedName>
</protein>
<feature type="chain" id="PRO_5045102179" evidence="1">
    <location>
        <begin position="25"/>
        <end position="70"/>
    </location>
</feature>
<keyword evidence="3" id="KW-1185">Reference proteome</keyword>
<evidence type="ECO:0000256" key="1">
    <source>
        <dbReference type="SAM" id="SignalP"/>
    </source>
</evidence>
<dbReference type="EMBL" id="JBHSDL010000014">
    <property type="protein sequence ID" value="MFC4375821.1"/>
    <property type="molecule type" value="Genomic_DNA"/>
</dbReference>
<gene>
    <name evidence="2" type="ORF">ACFO5K_17115</name>
</gene>
<proteinExistence type="predicted"/>
<dbReference type="Proteomes" id="UP001595844">
    <property type="component" value="Unassembled WGS sequence"/>
</dbReference>
<name>A0ABV8VKM8_9NOCA</name>
<accession>A0ABV8VKM8</accession>
<keyword evidence="1" id="KW-0732">Signal</keyword>
<dbReference type="RefSeq" id="WP_378563136.1">
    <property type="nucleotide sequence ID" value="NZ_JBHSDL010000014.1"/>
</dbReference>
<feature type="signal peptide" evidence="1">
    <location>
        <begin position="1"/>
        <end position="24"/>
    </location>
</feature>
<sequence length="70" mass="6953">MKRSLAVATLAGALMLAPLTPANAATEQVAPVAACVEFPIGAPDGCDFIQNILQLLSVGSSSLSSSPTAP</sequence>
<evidence type="ECO:0000313" key="2">
    <source>
        <dbReference type="EMBL" id="MFC4375821.1"/>
    </source>
</evidence>
<organism evidence="2 3">
    <name type="scientific">Nocardia halotolerans</name>
    <dbReference type="NCBI Taxonomy" id="1755878"/>
    <lineage>
        <taxon>Bacteria</taxon>
        <taxon>Bacillati</taxon>
        <taxon>Actinomycetota</taxon>
        <taxon>Actinomycetes</taxon>
        <taxon>Mycobacteriales</taxon>
        <taxon>Nocardiaceae</taxon>
        <taxon>Nocardia</taxon>
    </lineage>
</organism>